<dbReference type="SUPFAM" id="SSF48557">
    <property type="entry name" value="L-aspartase-like"/>
    <property type="match status" value="1"/>
</dbReference>
<dbReference type="NCBIfam" id="TIGR01224">
    <property type="entry name" value="hutI"/>
    <property type="match status" value="1"/>
</dbReference>
<dbReference type="Pfam" id="PF05013">
    <property type="entry name" value="FGase"/>
    <property type="match status" value="1"/>
</dbReference>
<feature type="domain" description="Amidohydrolase-related" evidence="18">
    <location>
        <begin position="55"/>
        <end position="372"/>
    </location>
</feature>
<reference evidence="19" key="1">
    <citation type="submission" date="2014-05" db="EMBL/GenBank/DDBJ databases">
        <title>The genome and life-stage specific transcriptomes of Globodera pallida elucidate key aspects of plant parasitism by a cyst nematode.</title>
        <authorList>
            <person name="Cotton J.A."/>
            <person name="Lilley C.J."/>
            <person name="Jones L.M."/>
            <person name="Kikuchi T."/>
            <person name="Reid A.J."/>
            <person name="Thorpe P."/>
            <person name="Tsai I.J."/>
            <person name="Beasley H."/>
            <person name="Blok V."/>
            <person name="Cock P.J.A."/>
            <person name="Van den Akker S.E."/>
            <person name="Holroyd N."/>
            <person name="Hunt M."/>
            <person name="Mantelin S."/>
            <person name="Naghra H."/>
            <person name="Pain A."/>
            <person name="Palomares-Rius J.E."/>
            <person name="Zarowiecki M."/>
            <person name="Berriman M."/>
            <person name="Jones J.T."/>
            <person name="Urwin P.E."/>
        </authorList>
    </citation>
    <scope>NUCLEOTIDE SEQUENCE [LARGE SCALE GENOMIC DNA]</scope>
    <source>
        <strain evidence="19">Lindley</strain>
    </source>
</reference>
<evidence type="ECO:0000313" key="20">
    <source>
        <dbReference type="WBParaSite" id="GPLIN_001214900"/>
    </source>
</evidence>
<dbReference type="EC" id="4.3.1.3" evidence="8"/>
<evidence type="ECO:0000256" key="14">
    <source>
        <dbReference type="ARBA" id="ARBA00022833"/>
    </source>
</evidence>
<comment type="pathway">
    <text evidence="3">Amino-acid degradation; L-histidine degradation into L-glutamate; N-formimidoyl-L-glutamate from L-histidine: step 3/3.</text>
</comment>
<dbReference type="InterPro" id="IPR006680">
    <property type="entry name" value="Amidohydro-rel"/>
</dbReference>
<dbReference type="AlphaFoldDB" id="A0A183CGZ3"/>
<comment type="pathway">
    <text evidence="4">Amino-acid degradation; L-histidine degradation into L-glutamate; N-formimidoyl-L-glutamate from L-histidine: step 1/3.</text>
</comment>
<dbReference type="FunFam" id="1.10.275.10:FF:000005">
    <property type="entry name" value="Histidine ammonia-lyase"/>
    <property type="match status" value="1"/>
</dbReference>
<evidence type="ECO:0000256" key="15">
    <source>
        <dbReference type="ARBA" id="ARBA00023004"/>
    </source>
</evidence>
<dbReference type="NCBIfam" id="TIGR02017">
    <property type="entry name" value="hutG_amidohyd"/>
    <property type="match status" value="1"/>
</dbReference>
<dbReference type="FunFam" id="1.20.200.10:FF:000003">
    <property type="entry name" value="Histidine ammonia-lyase"/>
    <property type="match status" value="1"/>
</dbReference>
<keyword evidence="16" id="KW-0456">Lyase</keyword>
<keyword evidence="13" id="KW-0369">Histidine metabolism</keyword>
<dbReference type="EC" id="3.5.2.7" evidence="7"/>
<comment type="catalytic activity">
    <reaction evidence="17">
        <text>L-histidine = trans-urocanate + NH4(+)</text>
        <dbReference type="Rhea" id="RHEA:21232"/>
        <dbReference type="ChEBI" id="CHEBI:17771"/>
        <dbReference type="ChEBI" id="CHEBI:28938"/>
        <dbReference type="ChEBI" id="CHEBI:57595"/>
        <dbReference type="EC" id="4.3.1.3"/>
    </reaction>
</comment>
<name>A0A183CGZ3_GLOPA</name>
<keyword evidence="19" id="KW-1185">Reference proteome</keyword>
<comment type="similarity">
    <text evidence="6">Belongs to the metallo-dependent hydrolases superfamily. HutI family.</text>
</comment>
<dbReference type="InterPro" id="IPR008948">
    <property type="entry name" value="L-Aspartase-like"/>
</dbReference>
<dbReference type="InterPro" id="IPR001106">
    <property type="entry name" value="Aromatic_Lyase"/>
</dbReference>
<dbReference type="InterPro" id="IPR005921">
    <property type="entry name" value="HutH"/>
</dbReference>
<accession>A0A183CGZ3</accession>
<dbReference type="PROSITE" id="PS00488">
    <property type="entry name" value="PAL_HISTIDASE"/>
    <property type="match status" value="1"/>
</dbReference>
<evidence type="ECO:0000256" key="1">
    <source>
        <dbReference type="ARBA" id="ARBA00000853"/>
    </source>
</evidence>
<evidence type="ECO:0000256" key="10">
    <source>
        <dbReference type="ARBA" id="ARBA00017271"/>
    </source>
</evidence>
<evidence type="ECO:0000256" key="9">
    <source>
        <dbReference type="ARBA" id="ARBA00013406"/>
    </source>
</evidence>
<dbReference type="FunFam" id="3.20.20.140:FF:000007">
    <property type="entry name" value="Imidazolonepropionase"/>
    <property type="match status" value="1"/>
</dbReference>
<dbReference type="HAMAP" id="MF_00372">
    <property type="entry name" value="HutI"/>
    <property type="match status" value="1"/>
</dbReference>
<dbReference type="HAMAP" id="MF_00229">
    <property type="entry name" value="His_ammonia_lyase"/>
    <property type="match status" value="1"/>
</dbReference>
<dbReference type="SUPFAM" id="SSF51338">
    <property type="entry name" value="Composite domain of metallo-dependent hydrolases"/>
    <property type="match status" value="1"/>
</dbReference>
<dbReference type="SUPFAM" id="SSF51556">
    <property type="entry name" value="Metallo-dependent hydrolases"/>
    <property type="match status" value="1"/>
</dbReference>
<evidence type="ECO:0000256" key="17">
    <source>
        <dbReference type="ARBA" id="ARBA00049269"/>
    </source>
</evidence>
<dbReference type="NCBIfam" id="TIGR01225">
    <property type="entry name" value="hutH"/>
    <property type="match status" value="1"/>
</dbReference>
<dbReference type="Gene3D" id="1.20.200.10">
    <property type="entry name" value="Fumarase/aspartase (Central domain)"/>
    <property type="match status" value="1"/>
</dbReference>
<dbReference type="PANTHER" id="PTHR42752">
    <property type="entry name" value="IMIDAZOLONEPROPIONASE"/>
    <property type="match status" value="1"/>
</dbReference>
<dbReference type="GO" id="GO:0019557">
    <property type="term" value="P:L-histidine catabolic process to glutamate and formate"/>
    <property type="evidence" value="ECO:0007669"/>
    <property type="project" value="UniProtKB-UniPathway"/>
</dbReference>
<evidence type="ECO:0000256" key="5">
    <source>
        <dbReference type="ARBA" id="ARBA00007238"/>
    </source>
</evidence>
<keyword evidence="12" id="KW-0378">Hydrolase</keyword>
<organism evidence="19 20">
    <name type="scientific">Globodera pallida</name>
    <name type="common">Potato cyst nematode worm</name>
    <name type="synonym">Heterodera pallida</name>
    <dbReference type="NCBI Taxonomy" id="36090"/>
    <lineage>
        <taxon>Eukaryota</taxon>
        <taxon>Metazoa</taxon>
        <taxon>Ecdysozoa</taxon>
        <taxon>Nematoda</taxon>
        <taxon>Chromadorea</taxon>
        <taxon>Rhabditida</taxon>
        <taxon>Tylenchina</taxon>
        <taxon>Tylenchomorpha</taxon>
        <taxon>Tylenchoidea</taxon>
        <taxon>Heteroderidae</taxon>
        <taxon>Heteroderinae</taxon>
        <taxon>Globodera</taxon>
    </lineage>
</organism>
<dbReference type="Gene3D" id="3.20.20.140">
    <property type="entry name" value="Metal-dependent hydrolases"/>
    <property type="match status" value="1"/>
</dbReference>
<reference evidence="20" key="2">
    <citation type="submission" date="2016-06" db="UniProtKB">
        <authorList>
            <consortium name="WormBaseParasite"/>
        </authorList>
    </citation>
    <scope>IDENTIFICATION</scope>
</reference>
<dbReference type="CDD" id="cd01296">
    <property type="entry name" value="Imidazolone-5PH"/>
    <property type="match status" value="1"/>
</dbReference>
<dbReference type="Gene3D" id="1.10.275.10">
    <property type="entry name" value="Fumarase/aspartase (N-terminal domain)"/>
    <property type="match status" value="1"/>
</dbReference>
<sequence length="1125" mass="119166">MDRLWTNARIATMAGPGLGTIEHGAVAAKDGRIAWVGPAHEAPAATETIDCEGRWITPGLVDCHTHLVHGGDRAHEFELRLQGASYEAIARAGGGIVSTMRATRAASEADLVASALPRLDALIAEGATTVEVKSGYGLSLGDELKMLRAARALGHERPVRIATTFLGAHALPPEYADDRAGYVDLVCEAMIPALGDLADAVDAFCEGIGFTPEETARVFEAARAHGLRVKLHAEQLSNQNGAALAASHDALSADHLEYLDAAGITAMARAGTVATLLPGAYYFVRETRLPPIQALRDAGVPIALATDCNPGTSPLTSLLLVMNMGATLFRLTVEECLAGVTREAARALGLHREIGTIEPGKACDLAIWDIERPAELVYRMGLNPLHARVFKGSTRPPPRRIAESAAAVARILAHGEPVYGINTGFGKLASVRIEAEDLATLQRNIVLSHAAGIGAPSPAPVVRLMMALKLASLAQGASGVQPATVELLEAMLARGLTPVVPSQGSVGASGDLAPLSHMAATMIGVGHIEVDGRVLPAEQALAEAGLAPVTLGPKEGLALLNGTQFSTANALAGLFETETLFQAALVTGALSTEAAKGTDAPFDPRIHQLRRHPGQIAVGETLRTLMRDSAIRASHRDDDPRVQDPYCLRCQPQVMGAVLDLLRQAGTTLETEANGVSDNPLIFPETDEALSGGNFHAEPVAFAADMIALAICEIGSIAERRVAMLVDPALSNLPAFLTPQPGLNSGFMIPQVTAAALVSENKQRATPASVDSIPTSANQEDHVSMAAHGARRLLDMAANCAGVIGIELLAAAQGCDFHAGLASSDALERVRARLRREVPTLDHDRHFHPDIEAATALVRAGTVHPGTAPLIVAFPHTGTDLADVEGFISPWLARQDADWWIDQLYGFAVGLGATTIRTTLSRSVIDVNRDPSGVSLYPGQATTELCPTTTFDGDPLYRDGNPDADEIARRREAYFAPYHAAIEAEIARLRATYPRVVLYDAHSIRSHVPRLFDGELPQFNIGTNGGTTCAPALARAVETACATTPWSQVTDGRFRGGWTTRHYGRPEQGIHAIQMELACRGYIDEPETFDEAHWPTPYSDTRAAPMRDALANLLTACLEFAGAPE</sequence>
<comment type="cofactor">
    <cofactor evidence="2">
        <name>Fe(3+)</name>
        <dbReference type="ChEBI" id="CHEBI:29034"/>
    </cofactor>
</comment>
<dbReference type="InterPro" id="IPR024083">
    <property type="entry name" value="Fumarase/histidase_N"/>
</dbReference>
<keyword evidence="15" id="KW-0408">Iron</keyword>
<dbReference type="Gene3D" id="3.40.630.40">
    <property type="entry name" value="Zn-dependent exopeptidases"/>
    <property type="match status" value="1"/>
</dbReference>
<dbReference type="InterPro" id="IPR005920">
    <property type="entry name" value="HutI"/>
</dbReference>
<dbReference type="Pfam" id="PF00221">
    <property type="entry name" value="Lyase_aromatic"/>
    <property type="match status" value="1"/>
</dbReference>
<dbReference type="Proteomes" id="UP000050741">
    <property type="component" value="Unassembled WGS sequence"/>
</dbReference>
<dbReference type="InterPro" id="IPR032466">
    <property type="entry name" value="Metal_Hydrolase"/>
</dbReference>
<dbReference type="InterPro" id="IPR011059">
    <property type="entry name" value="Metal-dep_hydrolase_composite"/>
</dbReference>
<evidence type="ECO:0000256" key="7">
    <source>
        <dbReference type="ARBA" id="ARBA00012864"/>
    </source>
</evidence>
<dbReference type="GO" id="GO:0050480">
    <property type="term" value="F:imidazolonepropionase activity"/>
    <property type="evidence" value="ECO:0007669"/>
    <property type="project" value="UniProtKB-EC"/>
</dbReference>
<dbReference type="WBParaSite" id="GPLIN_001214900">
    <property type="protein sequence ID" value="GPLIN_001214900"/>
    <property type="gene ID" value="GPLIN_001214900"/>
</dbReference>
<dbReference type="InterPro" id="IPR007709">
    <property type="entry name" value="N-FG_amidohydro"/>
</dbReference>
<dbReference type="InterPro" id="IPR022313">
    <property type="entry name" value="Phe/His_NH3-lyase_AS"/>
</dbReference>
<proteinExistence type="inferred from homology"/>
<dbReference type="GO" id="GO:0004397">
    <property type="term" value="F:histidine ammonia-lyase activity"/>
    <property type="evidence" value="ECO:0007669"/>
    <property type="project" value="UniProtKB-EC"/>
</dbReference>
<dbReference type="Pfam" id="PF01979">
    <property type="entry name" value="Amidohydro_1"/>
    <property type="match status" value="1"/>
</dbReference>
<evidence type="ECO:0000256" key="16">
    <source>
        <dbReference type="ARBA" id="ARBA00023239"/>
    </source>
</evidence>
<evidence type="ECO:0000256" key="12">
    <source>
        <dbReference type="ARBA" id="ARBA00022801"/>
    </source>
</evidence>
<evidence type="ECO:0000256" key="6">
    <source>
        <dbReference type="ARBA" id="ARBA00008002"/>
    </source>
</evidence>
<comment type="catalytic activity">
    <reaction evidence="1">
        <text>4-imidazolone-5-propanoate + H2O = N-formimidoyl-L-glutamate</text>
        <dbReference type="Rhea" id="RHEA:23660"/>
        <dbReference type="ChEBI" id="CHEBI:15377"/>
        <dbReference type="ChEBI" id="CHEBI:58928"/>
        <dbReference type="ChEBI" id="CHEBI:77893"/>
        <dbReference type="EC" id="3.5.2.7"/>
    </reaction>
</comment>
<dbReference type="SUPFAM" id="SSF53187">
    <property type="entry name" value="Zn-dependent exopeptidases"/>
    <property type="match status" value="1"/>
</dbReference>
<dbReference type="CDD" id="cd00332">
    <property type="entry name" value="PAL-HAL"/>
    <property type="match status" value="1"/>
</dbReference>
<dbReference type="NCBIfam" id="NF006871">
    <property type="entry name" value="PRK09367.1"/>
    <property type="match status" value="1"/>
</dbReference>
<dbReference type="GO" id="GO:0019556">
    <property type="term" value="P:L-histidine catabolic process to glutamate and formamide"/>
    <property type="evidence" value="ECO:0007669"/>
    <property type="project" value="UniProtKB-UniPathway"/>
</dbReference>
<dbReference type="UniPathway" id="UPA00379">
    <property type="reaction ID" value="UER00549"/>
</dbReference>
<keyword evidence="14" id="KW-0862">Zinc</keyword>
<evidence type="ECO:0000256" key="3">
    <source>
        <dbReference type="ARBA" id="ARBA00004758"/>
    </source>
</evidence>
<evidence type="ECO:0000256" key="2">
    <source>
        <dbReference type="ARBA" id="ARBA00001965"/>
    </source>
</evidence>
<dbReference type="Gene3D" id="2.30.40.10">
    <property type="entry name" value="Urease, subunit C, domain 1"/>
    <property type="match status" value="1"/>
</dbReference>
<comment type="similarity">
    <text evidence="5">Belongs to the PAL/histidase family.</text>
</comment>
<dbReference type="GO" id="GO:0005737">
    <property type="term" value="C:cytoplasm"/>
    <property type="evidence" value="ECO:0007669"/>
    <property type="project" value="InterPro"/>
</dbReference>
<evidence type="ECO:0000256" key="8">
    <source>
        <dbReference type="ARBA" id="ARBA00012994"/>
    </source>
</evidence>
<evidence type="ECO:0000256" key="4">
    <source>
        <dbReference type="ARBA" id="ARBA00005113"/>
    </source>
</evidence>
<dbReference type="PANTHER" id="PTHR42752:SF1">
    <property type="entry name" value="IMIDAZOLONEPROPIONASE-RELATED"/>
    <property type="match status" value="1"/>
</dbReference>
<keyword evidence="11" id="KW-0479">Metal-binding</keyword>
<dbReference type="InterPro" id="IPR010247">
    <property type="entry name" value="HutG_amidohyd"/>
</dbReference>
<evidence type="ECO:0000256" key="13">
    <source>
        <dbReference type="ARBA" id="ARBA00022808"/>
    </source>
</evidence>
<evidence type="ECO:0000259" key="18">
    <source>
        <dbReference type="Pfam" id="PF01979"/>
    </source>
</evidence>
<evidence type="ECO:0000313" key="19">
    <source>
        <dbReference type="Proteomes" id="UP000050741"/>
    </source>
</evidence>
<evidence type="ECO:0000256" key="11">
    <source>
        <dbReference type="ARBA" id="ARBA00022723"/>
    </source>
</evidence>
<protein>
    <recommendedName>
        <fullName evidence="10">Histidine ammonia-lyase</fullName>
        <ecNumber evidence="7">3.5.2.7</ecNumber>
        <ecNumber evidence="8">4.3.1.3</ecNumber>
    </recommendedName>
    <alternativeName>
        <fullName evidence="9">Probable imidazolonepropionase</fullName>
    </alternativeName>
</protein>
<dbReference type="GO" id="GO:0046872">
    <property type="term" value="F:metal ion binding"/>
    <property type="evidence" value="ECO:0007669"/>
    <property type="project" value="UniProtKB-KW"/>
</dbReference>